<dbReference type="GO" id="GO:0008422">
    <property type="term" value="F:beta-glucosidase activity"/>
    <property type="evidence" value="ECO:0007669"/>
    <property type="project" value="UniProtKB-EC"/>
</dbReference>
<dbReference type="InterPro" id="IPR051915">
    <property type="entry name" value="Cellulose_Degrad_GH3"/>
</dbReference>
<dbReference type="GO" id="GO:0009251">
    <property type="term" value="P:glucan catabolic process"/>
    <property type="evidence" value="ECO:0007669"/>
    <property type="project" value="TreeGrafter"/>
</dbReference>
<dbReference type="PANTHER" id="PTHR30620:SF16">
    <property type="entry name" value="LYSOSOMAL BETA GLUCOSIDASE"/>
    <property type="match status" value="1"/>
</dbReference>
<evidence type="ECO:0000256" key="2">
    <source>
        <dbReference type="ARBA" id="ARBA00004418"/>
    </source>
</evidence>
<evidence type="ECO:0000313" key="12">
    <source>
        <dbReference type="Proteomes" id="UP000647241"/>
    </source>
</evidence>
<dbReference type="Gene3D" id="2.60.40.10">
    <property type="entry name" value="Immunoglobulins"/>
    <property type="match status" value="1"/>
</dbReference>
<comment type="similarity">
    <text evidence="3">Belongs to the glycosyl hydrolase 3 family.</text>
</comment>
<evidence type="ECO:0000256" key="4">
    <source>
        <dbReference type="ARBA" id="ARBA00012744"/>
    </source>
</evidence>
<evidence type="ECO:0000256" key="5">
    <source>
        <dbReference type="ARBA" id="ARBA00022729"/>
    </source>
</evidence>
<dbReference type="GO" id="GO:0042597">
    <property type="term" value="C:periplasmic space"/>
    <property type="evidence" value="ECO:0007669"/>
    <property type="project" value="UniProtKB-SubCell"/>
</dbReference>
<keyword evidence="12" id="KW-1185">Reference proteome</keyword>
<evidence type="ECO:0000256" key="7">
    <source>
        <dbReference type="ARBA" id="ARBA00022801"/>
    </source>
</evidence>
<dbReference type="SMART" id="SM01217">
    <property type="entry name" value="Fn3_like"/>
    <property type="match status" value="1"/>
</dbReference>
<dbReference type="PRINTS" id="PR00133">
    <property type="entry name" value="GLHYDRLASE3"/>
</dbReference>
<evidence type="ECO:0000259" key="10">
    <source>
        <dbReference type="SMART" id="SM01217"/>
    </source>
</evidence>
<dbReference type="InterPro" id="IPR036962">
    <property type="entry name" value="Glyco_hydro_3_N_sf"/>
</dbReference>
<evidence type="ECO:0000313" key="11">
    <source>
        <dbReference type="EMBL" id="GGG80823.1"/>
    </source>
</evidence>
<evidence type="ECO:0000256" key="6">
    <source>
        <dbReference type="ARBA" id="ARBA00022764"/>
    </source>
</evidence>
<dbReference type="Pfam" id="PF14310">
    <property type="entry name" value="Fn3-like"/>
    <property type="match status" value="1"/>
</dbReference>
<dbReference type="SUPFAM" id="SSF51445">
    <property type="entry name" value="(Trans)glycosidases"/>
    <property type="match status" value="1"/>
</dbReference>
<comment type="catalytic activity">
    <reaction evidence="1">
        <text>Hydrolysis of terminal, non-reducing beta-D-glucosyl residues with release of beta-D-glucose.</text>
        <dbReference type="EC" id="3.2.1.21"/>
    </reaction>
</comment>
<dbReference type="Pfam" id="PF01915">
    <property type="entry name" value="Glyco_hydro_3_C"/>
    <property type="match status" value="1"/>
</dbReference>
<dbReference type="Pfam" id="PF00933">
    <property type="entry name" value="Glyco_hydro_3"/>
    <property type="match status" value="1"/>
</dbReference>
<organism evidence="11 12">
    <name type="scientific">Edaphobacter dinghuensis</name>
    <dbReference type="NCBI Taxonomy" id="1560005"/>
    <lineage>
        <taxon>Bacteria</taxon>
        <taxon>Pseudomonadati</taxon>
        <taxon>Acidobacteriota</taxon>
        <taxon>Terriglobia</taxon>
        <taxon>Terriglobales</taxon>
        <taxon>Acidobacteriaceae</taxon>
        <taxon>Edaphobacter</taxon>
    </lineage>
</organism>
<gene>
    <name evidence="11" type="ORF">GCM10011585_25320</name>
</gene>
<evidence type="ECO:0000256" key="1">
    <source>
        <dbReference type="ARBA" id="ARBA00000448"/>
    </source>
</evidence>
<dbReference type="InterPro" id="IPR017853">
    <property type="entry name" value="GH"/>
</dbReference>
<keyword evidence="5" id="KW-0732">Signal</keyword>
<name>A0A917HIK0_9BACT</name>
<dbReference type="PANTHER" id="PTHR30620">
    <property type="entry name" value="PERIPLASMIC BETA-GLUCOSIDASE-RELATED"/>
    <property type="match status" value="1"/>
</dbReference>
<dbReference type="NCBIfam" id="NF011678">
    <property type="entry name" value="PRK15098.1"/>
    <property type="match status" value="1"/>
</dbReference>
<dbReference type="InterPro" id="IPR036881">
    <property type="entry name" value="Glyco_hydro_3_C_sf"/>
</dbReference>
<keyword evidence="6" id="KW-0574">Periplasm</keyword>
<comment type="caution">
    <text evidence="11">The sequence shown here is derived from an EMBL/GenBank/DDBJ whole genome shotgun (WGS) entry which is preliminary data.</text>
</comment>
<dbReference type="EMBL" id="BMGT01000003">
    <property type="protein sequence ID" value="GGG80823.1"/>
    <property type="molecule type" value="Genomic_DNA"/>
</dbReference>
<evidence type="ECO:0000256" key="9">
    <source>
        <dbReference type="ARBA" id="ARBA00067498"/>
    </source>
</evidence>
<evidence type="ECO:0000256" key="3">
    <source>
        <dbReference type="ARBA" id="ARBA00005336"/>
    </source>
</evidence>
<protein>
    <recommendedName>
        <fullName evidence="9">Periplasmic beta-glucosidase</fullName>
        <ecNumber evidence="4">3.2.1.21</ecNumber>
    </recommendedName>
</protein>
<feature type="domain" description="Fibronectin type III-like" evidence="10">
    <location>
        <begin position="694"/>
        <end position="764"/>
    </location>
</feature>
<dbReference type="EC" id="3.2.1.21" evidence="4"/>
<proteinExistence type="inferred from homology"/>
<dbReference type="InterPro" id="IPR001764">
    <property type="entry name" value="Glyco_hydro_3_N"/>
</dbReference>
<dbReference type="FunFam" id="3.40.50.1700:FF:000004">
    <property type="entry name" value="Periplasmic beta-glucosidase"/>
    <property type="match status" value="1"/>
</dbReference>
<evidence type="ECO:0000256" key="8">
    <source>
        <dbReference type="ARBA" id="ARBA00023295"/>
    </source>
</evidence>
<dbReference type="SUPFAM" id="SSF52279">
    <property type="entry name" value="Beta-D-glucan exohydrolase, C-terminal domain"/>
    <property type="match status" value="1"/>
</dbReference>
<sequence>MTHRFISRAFIHQFVVGGLSLALLGGLCPHKLLAQVHPMARSQHTQSAEDTKMARFVDDLLRKMTLEEKIGQMSQIALNQPQDVSPDQRILNGQVGSFLFLTDANEINRLQHIAVDRSRLHIPLIFGFDVIHGFRTIYPVPLALAASWDPEMVEHVQSMAAKEASAVGVNWTFAPMVDIARDPRWGRIMEGAGEDPYLGSKMAAAQVRGFQGDRLGAPDHILACVKHFAGYGAAVGGRDYDSSDISDEQLWNVYFPPFEAAVRAGSGSLMPAYMDLNGVPAAGNKFLLQEVLRDKWKFNGFVVSDWDAVFNLTTHGFASGPEDAAARAVNAGVDMEMTGHVYRDNLAAAIKDGLVKESTIDESVRRILTTKYRLGLFSHPYVDPSKASAQLVSPEQRHSARVAAERTAVLLRNEDHLLPLSKSLKSIAVIGPLADSKPDIMGSWSLAGHPADAVTVLEGIRKRFGADTTVSWAKGVEIARGQPSIFDSQFPSPQPTLKTDAERDAEFAHAIDLVNKSEVTVMVLGEAQNMSGERASRSTLTLPGKQQQLLEAAVATGKPVVLVLLNGRPLNITWASQHVPAILDAWYPGTEGGNAIADLLFGDANPGGKLPVSWPRSVGQVPIFYARNLTQIPNDPDTRYWDGSSAPLYPFGYGLSYTSFNLDGLKLASSSVKSGSSLTVSVDVQNTGSMTGDEVVQFYTHQRSGSASRPVRELKGFRRITLKPGEKQTVVLQLDTRDLGFWSSQTHHWAIEPGLFDLWVGTSSAATDHATFTVLP</sequence>
<dbReference type="FunFam" id="2.60.40.10:FF:000495">
    <property type="entry name" value="Periplasmic beta-glucosidase"/>
    <property type="match status" value="1"/>
</dbReference>
<dbReference type="Proteomes" id="UP000647241">
    <property type="component" value="Unassembled WGS sequence"/>
</dbReference>
<dbReference type="InterPro" id="IPR002772">
    <property type="entry name" value="Glyco_hydro_3_C"/>
</dbReference>
<dbReference type="FunFam" id="3.20.20.300:FF:000005">
    <property type="entry name" value="Periplasmic beta-glucosidase"/>
    <property type="match status" value="1"/>
</dbReference>
<dbReference type="InterPro" id="IPR026891">
    <property type="entry name" value="Fn3-like"/>
</dbReference>
<comment type="subcellular location">
    <subcellularLocation>
        <location evidence="2">Periplasm</location>
    </subcellularLocation>
</comment>
<dbReference type="Gene3D" id="3.20.20.300">
    <property type="entry name" value="Glycoside hydrolase, family 3, N-terminal domain"/>
    <property type="match status" value="1"/>
</dbReference>
<keyword evidence="8" id="KW-0326">Glycosidase</keyword>
<dbReference type="InterPro" id="IPR013783">
    <property type="entry name" value="Ig-like_fold"/>
</dbReference>
<dbReference type="RefSeq" id="WP_229739292.1">
    <property type="nucleotide sequence ID" value="NZ_BMGT01000003.1"/>
</dbReference>
<keyword evidence="7" id="KW-0378">Hydrolase</keyword>
<reference evidence="11" key="1">
    <citation type="journal article" date="2014" name="Int. J. Syst. Evol. Microbiol.">
        <title>Complete genome sequence of Corynebacterium casei LMG S-19264T (=DSM 44701T), isolated from a smear-ripened cheese.</title>
        <authorList>
            <consortium name="US DOE Joint Genome Institute (JGI-PGF)"/>
            <person name="Walter F."/>
            <person name="Albersmeier A."/>
            <person name="Kalinowski J."/>
            <person name="Ruckert C."/>
        </authorList>
    </citation>
    <scope>NUCLEOTIDE SEQUENCE</scope>
    <source>
        <strain evidence="11">CGMCC 1.12997</strain>
    </source>
</reference>
<accession>A0A917HIK0</accession>
<reference evidence="11" key="2">
    <citation type="submission" date="2020-09" db="EMBL/GenBank/DDBJ databases">
        <authorList>
            <person name="Sun Q."/>
            <person name="Zhou Y."/>
        </authorList>
    </citation>
    <scope>NUCLEOTIDE SEQUENCE</scope>
    <source>
        <strain evidence="11">CGMCC 1.12997</strain>
    </source>
</reference>
<dbReference type="AlphaFoldDB" id="A0A917HIK0"/>
<dbReference type="Gene3D" id="3.40.50.1700">
    <property type="entry name" value="Glycoside hydrolase family 3 C-terminal domain"/>
    <property type="match status" value="1"/>
</dbReference>